<evidence type="ECO:0000313" key="3">
    <source>
        <dbReference type="Proteomes" id="UP000198406"/>
    </source>
</evidence>
<keyword evidence="3" id="KW-1185">Reference proteome</keyword>
<feature type="region of interest" description="Disordered" evidence="1">
    <location>
        <begin position="285"/>
        <end position="328"/>
    </location>
</feature>
<feature type="compositionally biased region" description="Polar residues" evidence="1">
    <location>
        <begin position="293"/>
        <end position="307"/>
    </location>
</feature>
<name>A0A1Z5JLC9_FISSO</name>
<evidence type="ECO:0000313" key="2">
    <source>
        <dbReference type="EMBL" id="GAX14825.1"/>
    </source>
</evidence>
<dbReference type="Proteomes" id="UP000198406">
    <property type="component" value="Unassembled WGS sequence"/>
</dbReference>
<feature type="compositionally biased region" description="Basic and acidic residues" evidence="1">
    <location>
        <begin position="86"/>
        <end position="95"/>
    </location>
</feature>
<dbReference type="OrthoDB" id="49315at2759"/>
<feature type="region of interest" description="Disordered" evidence="1">
    <location>
        <begin position="376"/>
        <end position="404"/>
    </location>
</feature>
<dbReference type="InParanoid" id="A0A1Z5JLC9"/>
<dbReference type="EMBL" id="BDSP01000084">
    <property type="protein sequence ID" value="GAX14825.1"/>
    <property type="molecule type" value="Genomic_DNA"/>
</dbReference>
<feature type="compositionally biased region" description="Basic residues" evidence="1">
    <location>
        <begin position="58"/>
        <end position="75"/>
    </location>
</feature>
<comment type="caution">
    <text evidence="2">The sequence shown here is derived from an EMBL/GenBank/DDBJ whole genome shotgun (WGS) entry which is preliminary data.</text>
</comment>
<accession>A0A1Z5JLC9</accession>
<feature type="compositionally biased region" description="Polar residues" evidence="1">
    <location>
        <begin position="395"/>
        <end position="404"/>
    </location>
</feature>
<reference evidence="2 3" key="1">
    <citation type="journal article" date="2015" name="Plant Cell">
        <title>Oil accumulation by the oleaginous diatom Fistulifera solaris as revealed by the genome and transcriptome.</title>
        <authorList>
            <person name="Tanaka T."/>
            <person name="Maeda Y."/>
            <person name="Veluchamy A."/>
            <person name="Tanaka M."/>
            <person name="Abida H."/>
            <person name="Marechal E."/>
            <person name="Bowler C."/>
            <person name="Muto M."/>
            <person name="Sunaga Y."/>
            <person name="Tanaka M."/>
            <person name="Yoshino T."/>
            <person name="Taniguchi T."/>
            <person name="Fukuda Y."/>
            <person name="Nemoto M."/>
            <person name="Matsumoto M."/>
            <person name="Wong P.S."/>
            <person name="Aburatani S."/>
            <person name="Fujibuchi W."/>
        </authorList>
    </citation>
    <scope>NUCLEOTIDE SEQUENCE [LARGE SCALE GENOMIC DNA]</scope>
    <source>
        <strain evidence="2 3">JPCC DA0580</strain>
    </source>
</reference>
<feature type="region of interest" description="Disordered" evidence="1">
    <location>
        <begin position="58"/>
        <end position="97"/>
    </location>
</feature>
<evidence type="ECO:0000256" key="1">
    <source>
        <dbReference type="SAM" id="MobiDB-lite"/>
    </source>
</evidence>
<dbReference type="AlphaFoldDB" id="A0A1Z5JLC9"/>
<proteinExistence type="predicted"/>
<sequence length="573" mass="66757">MTFAWVTPLLLQQQQQQQPIQQPRQQQQQQVRLCFNTHIDDDDDDDDPGALERYRKRQLRRRSQQQQQQRRRRRIPTTPPVSINNHYEKEEEGRHNQHIVSQDLEGNNNVSFVLNSEQQPTFICEKEEGFNNSDEIIIRTISQNNERIAAGPALSNLSEESSLQQHNDDSVITNEPGNHVVSSLNQLDSNTTNTRLSSLFGTRPPTHRRFMTLVRVSHALKQTAQRSWQRSMKRIIRRQAVKDEDSIQDVDYHYVRRDPIDIMVPMEEDNRTFDYARIPKVRPKPERVRQLGYPSQCNSMTNTSVPTLPQYRPKRSRPASELKSASTRKRRIYNPYNKYDNNKPFEDMDSVDRIGQFLADTVDQFFWGKYDIDDVKQDAKRPPPRKRQRPAKQAYNKTAQSFSRPQHWKDRLEERFDSIMGIHEDGNVYNRWFQNEQEKEIIPRKRSVNKKPFWEEEGSLIALLLGRTKDGERLSWEKALAPRGGDGSLVTIFRTVLQTTFVLASYGFRWASVRGAIPQPVVVLGVSAAGLCVRQHRIRSMLLALILFRTVGELVHGGLYGQDGWEDDTDESP</sequence>
<organism evidence="2 3">
    <name type="scientific">Fistulifera solaris</name>
    <name type="common">Oleaginous diatom</name>
    <dbReference type="NCBI Taxonomy" id="1519565"/>
    <lineage>
        <taxon>Eukaryota</taxon>
        <taxon>Sar</taxon>
        <taxon>Stramenopiles</taxon>
        <taxon>Ochrophyta</taxon>
        <taxon>Bacillariophyta</taxon>
        <taxon>Bacillariophyceae</taxon>
        <taxon>Bacillariophycidae</taxon>
        <taxon>Naviculales</taxon>
        <taxon>Naviculaceae</taxon>
        <taxon>Fistulifera</taxon>
    </lineage>
</organism>
<gene>
    <name evidence="2" type="ORF">FisN_29Lh031</name>
</gene>
<protein>
    <submittedName>
        <fullName evidence="2">Uncharacterized protein</fullName>
    </submittedName>
</protein>